<proteinExistence type="predicted"/>
<evidence type="ECO:0000313" key="2">
    <source>
        <dbReference type="Proteomes" id="UP000683925"/>
    </source>
</evidence>
<protein>
    <submittedName>
        <fullName evidence="1">Uncharacterized protein</fullName>
    </submittedName>
</protein>
<comment type="caution">
    <text evidence="1">The sequence shown here is derived from an EMBL/GenBank/DDBJ whole genome shotgun (WGS) entry which is preliminary data.</text>
</comment>
<sequence length="71" mass="8658">MTMMVKFVPVLEFIPNYYFQLADRTQQTLKNFGIVQKFYQKRLICHLLISKVIHKYFVFQHDEKNCIEQLT</sequence>
<organism evidence="1 2">
    <name type="scientific">Paramecium octaurelia</name>
    <dbReference type="NCBI Taxonomy" id="43137"/>
    <lineage>
        <taxon>Eukaryota</taxon>
        <taxon>Sar</taxon>
        <taxon>Alveolata</taxon>
        <taxon>Ciliophora</taxon>
        <taxon>Intramacronucleata</taxon>
        <taxon>Oligohymenophorea</taxon>
        <taxon>Peniculida</taxon>
        <taxon>Parameciidae</taxon>
        <taxon>Paramecium</taxon>
    </lineage>
</organism>
<accession>A0A8S1SUI9</accession>
<gene>
    <name evidence="1" type="ORF">POCTA_138.1.T0130354</name>
</gene>
<name>A0A8S1SUI9_PAROT</name>
<dbReference type="AlphaFoldDB" id="A0A8S1SUI9"/>
<keyword evidence="2" id="KW-1185">Reference proteome</keyword>
<dbReference type="Proteomes" id="UP000683925">
    <property type="component" value="Unassembled WGS sequence"/>
</dbReference>
<reference evidence="1" key="1">
    <citation type="submission" date="2021-01" db="EMBL/GenBank/DDBJ databases">
        <authorList>
            <consortium name="Genoscope - CEA"/>
            <person name="William W."/>
        </authorList>
    </citation>
    <scope>NUCLEOTIDE SEQUENCE</scope>
</reference>
<evidence type="ECO:0000313" key="1">
    <source>
        <dbReference type="EMBL" id="CAD8142192.1"/>
    </source>
</evidence>
<dbReference type="EMBL" id="CAJJDP010000012">
    <property type="protein sequence ID" value="CAD8142192.1"/>
    <property type="molecule type" value="Genomic_DNA"/>
</dbReference>